<accession>A0A1X2IBQ2</accession>
<evidence type="ECO:0000256" key="4">
    <source>
        <dbReference type="ARBA" id="ARBA00023004"/>
    </source>
</evidence>
<comment type="similarity">
    <text evidence="1 6">Belongs to the cytochrome P450 family.</text>
</comment>
<gene>
    <name evidence="7" type="ORF">BCR42DRAFT_330741</name>
</gene>
<evidence type="ECO:0000313" key="7">
    <source>
        <dbReference type="EMBL" id="ORZ13523.1"/>
    </source>
</evidence>
<dbReference type="InterPro" id="IPR036396">
    <property type="entry name" value="Cyt_P450_sf"/>
</dbReference>
<dbReference type="Proteomes" id="UP000193560">
    <property type="component" value="Unassembled WGS sequence"/>
</dbReference>
<dbReference type="AlphaFoldDB" id="A0A1X2IBQ2"/>
<dbReference type="Pfam" id="PF00067">
    <property type="entry name" value="p450"/>
    <property type="match status" value="1"/>
</dbReference>
<dbReference type="GO" id="GO:0020037">
    <property type="term" value="F:heme binding"/>
    <property type="evidence" value="ECO:0007669"/>
    <property type="project" value="InterPro"/>
</dbReference>
<organism evidence="7 8">
    <name type="scientific">Absidia repens</name>
    <dbReference type="NCBI Taxonomy" id="90262"/>
    <lineage>
        <taxon>Eukaryota</taxon>
        <taxon>Fungi</taxon>
        <taxon>Fungi incertae sedis</taxon>
        <taxon>Mucoromycota</taxon>
        <taxon>Mucoromycotina</taxon>
        <taxon>Mucoromycetes</taxon>
        <taxon>Mucorales</taxon>
        <taxon>Cunninghamellaceae</taxon>
        <taxon>Absidia</taxon>
    </lineage>
</organism>
<keyword evidence="6" id="KW-0503">Monooxygenase</keyword>
<dbReference type="GO" id="GO:0006629">
    <property type="term" value="P:lipid metabolic process"/>
    <property type="evidence" value="ECO:0007669"/>
    <property type="project" value="UniProtKB-ARBA"/>
</dbReference>
<reference evidence="7 8" key="1">
    <citation type="submission" date="2016-07" db="EMBL/GenBank/DDBJ databases">
        <title>Pervasive Adenine N6-methylation of Active Genes in Fungi.</title>
        <authorList>
            <consortium name="DOE Joint Genome Institute"/>
            <person name="Mondo S.J."/>
            <person name="Dannebaum R.O."/>
            <person name="Kuo R.C."/>
            <person name="Labutti K."/>
            <person name="Haridas S."/>
            <person name="Kuo A."/>
            <person name="Salamov A."/>
            <person name="Ahrendt S.R."/>
            <person name="Lipzen A."/>
            <person name="Sullivan W."/>
            <person name="Andreopoulos W.B."/>
            <person name="Clum A."/>
            <person name="Lindquist E."/>
            <person name="Daum C."/>
            <person name="Ramamoorthy G.K."/>
            <person name="Gryganskyi A."/>
            <person name="Culley D."/>
            <person name="Magnuson J.K."/>
            <person name="James T.Y."/>
            <person name="O'Malley M.A."/>
            <person name="Stajich J.E."/>
            <person name="Spatafora J.W."/>
            <person name="Visel A."/>
            <person name="Grigoriev I.V."/>
        </authorList>
    </citation>
    <scope>NUCLEOTIDE SEQUENCE [LARGE SCALE GENOMIC DNA]</scope>
    <source>
        <strain evidence="7 8">NRRL 1336</strain>
    </source>
</reference>
<dbReference type="InterPro" id="IPR001128">
    <property type="entry name" value="Cyt_P450"/>
</dbReference>
<dbReference type="Gene3D" id="1.10.630.10">
    <property type="entry name" value="Cytochrome P450"/>
    <property type="match status" value="1"/>
</dbReference>
<dbReference type="EMBL" id="MCGE01000016">
    <property type="protein sequence ID" value="ORZ13523.1"/>
    <property type="molecule type" value="Genomic_DNA"/>
</dbReference>
<dbReference type="InterPro" id="IPR017972">
    <property type="entry name" value="Cyt_P450_CS"/>
</dbReference>
<evidence type="ECO:0000313" key="8">
    <source>
        <dbReference type="Proteomes" id="UP000193560"/>
    </source>
</evidence>
<dbReference type="STRING" id="90262.A0A1X2IBQ2"/>
<keyword evidence="3 6" id="KW-0560">Oxidoreductase</keyword>
<dbReference type="SUPFAM" id="SSF48264">
    <property type="entry name" value="Cytochrome P450"/>
    <property type="match status" value="1"/>
</dbReference>
<evidence type="ECO:0000256" key="2">
    <source>
        <dbReference type="ARBA" id="ARBA00022723"/>
    </source>
</evidence>
<keyword evidence="2 5" id="KW-0479">Metal-binding</keyword>
<keyword evidence="8" id="KW-1185">Reference proteome</keyword>
<dbReference type="GO" id="GO:0016705">
    <property type="term" value="F:oxidoreductase activity, acting on paired donors, with incorporation or reduction of molecular oxygen"/>
    <property type="evidence" value="ECO:0007669"/>
    <property type="project" value="InterPro"/>
</dbReference>
<dbReference type="OrthoDB" id="1470350at2759"/>
<dbReference type="PANTHER" id="PTHR24296">
    <property type="entry name" value="CYTOCHROME P450"/>
    <property type="match status" value="1"/>
</dbReference>
<proteinExistence type="inferred from homology"/>
<dbReference type="PRINTS" id="PR00463">
    <property type="entry name" value="EP450I"/>
</dbReference>
<sequence length="488" mass="56176">MIYKDRVVFAEKRADLKAPSAWPLIGTFPLLAHWVNHIHEAFTIGFNELDKSTYSLSAFCIPHMIITIHPANVEHILKNNFENYIKGPNFSAAMDDLFGHGIFNANGEEWKFQRKTASHVFNVKNFRDQFTDVFMEEMQYMSTHVLDKAAEQNRVIDFHDLMYKFTLDSFILLGFGVHLNSLHQEGKVPFATAFDEAQKGTFFRMINQFWPTTERPASLILPWILPDMKAGLKVVDDYAREVTEKRRAEMANGQTEAKDLLSRFMKASNAKGEPLSNDELRDIVLNFVIAGRDTTAQALSWCFYMLTTHPRVERVLLQEITENITDELLADSSALYEVIKNKMNYAHAVFYETLRLYPSVPLNQKYALKDDIWPDGTHIKKGDYVVWSPYAQGRSEKVWGLDAKHFRPERWISENGDIKRESQGKWPAFHSGPRTCLGQHLATLEALVAIICMVRKYKFTLSPGQDIHYQISLTLPMKNGLKLSVEKR</sequence>
<name>A0A1X2IBQ2_9FUNG</name>
<keyword evidence="5 6" id="KW-0349">Heme</keyword>
<protein>
    <submittedName>
        <fullName evidence="7">Cytochrome P450</fullName>
    </submittedName>
</protein>
<dbReference type="PROSITE" id="PS00086">
    <property type="entry name" value="CYTOCHROME_P450"/>
    <property type="match status" value="1"/>
</dbReference>
<dbReference type="GO" id="GO:0004497">
    <property type="term" value="F:monooxygenase activity"/>
    <property type="evidence" value="ECO:0007669"/>
    <property type="project" value="UniProtKB-KW"/>
</dbReference>
<keyword evidence="4 5" id="KW-0408">Iron</keyword>
<comment type="caution">
    <text evidence="7">The sequence shown here is derived from an EMBL/GenBank/DDBJ whole genome shotgun (WGS) entry which is preliminary data.</text>
</comment>
<dbReference type="InterPro" id="IPR002401">
    <property type="entry name" value="Cyt_P450_E_grp-I"/>
</dbReference>
<evidence type="ECO:0000256" key="3">
    <source>
        <dbReference type="ARBA" id="ARBA00023002"/>
    </source>
</evidence>
<evidence type="ECO:0000256" key="6">
    <source>
        <dbReference type="RuleBase" id="RU000461"/>
    </source>
</evidence>
<comment type="cofactor">
    <cofactor evidence="5">
        <name>heme</name>
        <dbReference type="ChEBI" id="CHEBI:30413"/>
    </cofactor>
</comment>
<dbReference type="CDD" id="cd11064">
    <property type="entry name" value="CYP86A"/>
    <property type="match status" value="1"/>
</dbReference>
<evidence type="ECO:0000256" key="1">
    <source>
        <dbReference type="ARBA" id="ARBA00010617"/>
    </source>
</evidence>
<evidence type="ECO:0000256" key="5">
    <source>
        <dbReference type="PIRSR" id="PIRSR602401-1"/>
    </source>
</evidence>
<dbReference type="GO" id="GO:0005506">
    <property type="term" value="F:iron ion binding"/>
    <property type="evidence" value="ECO:0007669"/>
    <property type="project" value="InterPro"/>
</dbReference>
<feature type="binding site" description="axial binding residue" evidence="5">
    <location>
        <position position="436"/>
    </location>
    <ligand>
        <name>heme</name>
        <dbReference type="ChEBI" id="CHEBI:30413"/>
    </ligand>
    <ligandPart>
        <name>Fe</name>
        <dbReference type="ChEBI" id="CHEBI:18248"/>
    </ligandPart>
</feature>
<dbReference type="PRINTS" id="PR00385">
    <property type="entry name" value="P450"/>
</dbReference>